<dbReference type="OrthoDB" id="5852160at2759"/>
<gene>
    <name evidence="2 3" type="primary">LOC105680359</name>
</gene>
<sequence length="177" mass="19056">MSPIHNRRRARGGLPGAWNPYTDRINYSLEHSGTTLRVVSVSDSIFCTVSSFDDGICIESHASEKVNEIKDAIDKLKECRKAESDPEEKRRIKDTIKYLKKVLRDVGHAKRVGKTVGSHVGSKAGAAVGTCIAGPVGTVAGSVIGRIVGRVTGALAADDLARHTREESAGTTVKRLY</sequence>
<reference evidence="2 3" key="1">
    <citation type="submission" date="2025-04" db="UniProtKB">
        <authorList>
            <consortium name="RefSeq"/>
        </authorList>
    </citation>
    <scope>IDENTIFICATION</scope>
</reference>
<dbReference type="AlphaFoldDB" id="A0A6P3UNF0"/>
<dbReference type="RefSeq" id="XP_012237455.1">
    <property type="nucleotide sequence ID" value="XM_012382032.3"/>
</dbReference>
<evidence type="ECO:0000313" key="2">
    <source>
        <dbReference type="RefSeq" id="XP_012237455.1"/>
    </source>
</evidence>
<dbReference type="GeneID" id="105680359"/>
<evidence type="ECO:0000313" key="1">
    <source>
        <dbReference type="Proteomes" id="UP000515180"/>
    </source>
</evidence>
<evidence type="ECO:0000313" key="3">
    <source>
        <dbReference type="RefSeq" id="XP_033175099.1"/>
    </source>
</evidence>
<dbReference type="Proteomes" id="UP000515180">
    <property type="component" value="Unplaced"/>
</dbReference>
<dbReference type="KEGG" id="bim:105680359"/>
<organism evidence="1 2">
    <name type="scientific">Bombus impatiens</name>
    <name type="common">Bumblebee</name>
    <dbReference type="NCBI Taxonomy" id="132113"/>
    <lineage>
        <taxon>Eukaryota</taxon>
        <taxon>Metazoa</taxon>
        <taxon>Ecdysozoa</taxon>
        <taxon>Arthropoda</taxon>
        <taxon>Hexapoda</taxon>
        <taxon>Insecta</taxon>
        <taxon>Pterygota</taxon>
        <taxon>Neoptera</taxon>
        <taxon>Endopterygota</taxon>
        <taxon>Hymenoptera</taxon>
        <taxon>Apocrita</taxon>
        <taxon>Aculeata</taxon>
        <taxon>Apoidea</taxon>
        <taxon>Anthophila</taxon>
        <taxon>Apidae</taxon>
        <taxon>Bombus</taxon>
        <taxon>Pyrobombus</taxon>
    </lineage>
</organism>
<keyword evidence="1" id="KW-1185">Reference proteome</keyword>
<protein>
    <submittedName>
        <fullName evidence="2 3">Uncharacterized protein LOC105680359</fullName>
    </submittedName>
</protein>
<accession>A0A6P3UNF0</accession>
<proteinExistence type="predicted"/>
<name>A0A6P3UNF0_BOMIM</name>
<dbReference type="RefSeq" id="XP_033175099.1">
    <property type="nucleotide sequence ID" value="XM_033319208.1"/>
</dbReference>